<organism evidence="10 11">
    <name type="scientific">Triparma retinervis</name>
    <dbReference type="NCBI Taxonomy" id="2557542"/>
    <lineage>
        <taxon>Eukaryota</taxon>
        <taxon>Sar</taxon>
        <taxon>Stramenopiles</taxon>
        <taxon>Ochrophyta</taxon>
        <taxon>Bolidophyceae</taxon>
        <taxon>Parmales</taxon>
        <taxon>Triparmaceae</taxon>
        <taxon>Triparma</taxon>
    </lineage>
</organism>
<dbReference type="Gene3D" id="1.20.940.10">
    <property type="entry name" value="Functional domain of the splicing factor Prp18"/>
    <property type="match status" value="1"/>
</dbReference>
<dbReference type="GO" id="GO:0000350">
    <property type="term" value="P:generation of catalytic spliceosome for second transesterification step"/>
    <property type="evidence" value="ECO:0007669"/>
    <property type="project" value="TreeGrafter"/>
</dbReference>
<dbReference type="InterPro" id="IPR004098">
    <property type="entry name" value="Prp18"/>
</dbReference>
<dbReference type="SUPFAM" id="SSF47938">
    <property type="entry name" value="Functional domain of the splicing factor Prp18"/>
    <property type="match status" value="1"/>
</dbReference>
<evidence type="ECO:0000256" key="8">
    <source>
        <dbReference type="SAM" id="MobiDB-lite"/>
    </source>
</evidence>
<keyword evidence="11" id="KW-1185">Reference proteome</keyword>
<dbReference type="SMART" id="SM00500">
    <property type="entry name" value="SFM"/>
    <property type="match status" value="1"/>
</dbReference>
<dbReference type="Pfam" id="PF08799">
    <property type="entry name" value="PRP4"/>
    <property type="match status" value="1"/>
</dbReference>
<feature type="region of interest" description="Disordered" evidence="8">
    <location>
        <begin position="62"/>
        <end position="97"/>
    </location>
</feature>
<dbReference type="SUPFAM" id="SSF158230">
    <property type="entry name" value="PRP4-like"/>
    <property type="match status" value="1"/>
</dbReference>
<evidence type="ECO:0000256" key="5">
    <source>
        <dbReference type="ARBA" id="ARBA00022728"/>
    </source>
</evidence>
<keyword evidence="7" id="KW-0539">Nucleus</keyword>
<keyword evidence="4" id="KW-0507">mRNA processing</keyword>
<dbReference type="Pfam" id="PF02840">
    <property type="entry name" value="Prp18"/>
    <property type="match status" value="1"/>
</dbReference>
<dbReference type="InterPro" id="IPR036285">
    <property type="entry name" value="PRP4-like_sf"/>
</dbReference>
<dbReference type="OrthoDB" id="10261918at2759"/>
<reference evidence="10" key="1">
    <citation type="submission" date="2022-07" db="EMBL/GenBank/DDBJ databases">
        <title>Genome analysis of Parmales, a sister group of diatoms, reveals the evolutionary specialization of diatoms from phago-mixotrophs to photoautotrophs.</title>
        <authorList>
            <person name="Ban H."/>
            <person name="Sato S."/>
            <person name="Yoshikawa S."/>
            <person name="Kazumasa Y."/>
            <person name="Nakamura Y."/>
            <person name="Ichinomiya M."/>
            <person name="Saitoh K."/>
            <person name="Sato N."/>
            <person name="Blanc-Mathieu R."/>
            <person name="Endo H."/>
            <person name="Kuwata A."/>
            <person name="Ogata H."/>
        </authorList>
    </citation>
    <scope>NUCLEOTIDE SEQUENCE</scope>
</reference>
<keyword evidence="6" id="KW-0508">mRNA splicing</keyword>
<protein>
    <recommendedName>
        <fullName evidence="3">Pre-mRNA-splicing factor 18</fullName>
    </recommendedName>
</protein>
<name>A0A9W7G154_9STRA</name>
<dbReference type="AlphaFoldDB" id="A0A9W7G154"/>
<feature type="domain" description="Pre-mRNA processing factor 4 (PRP4)-like" evidence="9">
    <location>
        <begin position="6"/>
        <end position="61"/>
    </location>
</feature>
<dbReference type="PANTHER" id="PTHR13007">
    <property type="entry name" value="PRE-MRNA SPLICING FACTOR-RELATED"/>
    <property type="match status" value="1"/>
</dbReference>
<dbReference type="PANTHER" id="PTHR13007:SF19">
    <property type="entry name" value="PRE-MRNA-SPLICING FACTOR 18"/>
    <property type="match status" value="1"/>
</dbReference>
<proteinExistence type="inferred from homology"/>
<dbReference type="InterPro" id="IPR014906">
    <property type="entry name" value="PRP4-like"/>
</dbReference>
<sequence length="259" mass="29303">MKSFGTTLLAVQKKLRAINVPVRLFGEKEDAVFLRLIGIERMRMEEGADEFALGKDNVRNAEGEGFAKPYTPGGEEIGDKRNEGGEKEDKEKDDYMDGDFKDDPHKEIYSYFKGLLKQWSSELSARPEAVARTAAGKTELKTQKQCKDYIKPLFKACKSRTLDDGQVFGILKIVKFCKDGEFVLANDQYIDIAIGRAAWPIGVTMVGIHARAGREKINDNKVAHVMNSELQRKYLTSVKRLMTYAQDKRKDVNPSKKVR</sequence>
<evidence type="ECO:0000313" key="11">
    <source>
        <dbReference type="Proteomes" id="UP001165082"/>
    </source>
</evidence>
<comment type="subcellular location">
    <subcellularLocation>
        <location evidence="1">Nucleus</location>
    </subcellularLocation>
</comment>
<dbReference type="InterPro" id="IPR039979">
    <property type="entry name" value="PRPF18"/>
</dbReference>
<keyword evidence="5" id="KW-0747">Spliceosome</keyword>
<dbReference type="Gene3D" id="4.10.280.110">
    <property type="entry name" value="Pre-mRNA processing factor 4 domain"/>
    <property type="match status" value="1"/>
</dbReference>
<accession>A0A9W7G154</accession>
<dbReference type="Proteomes" id="UP001165082">
    <property type="component" value="Unassembled WGS sequence"/>
</dbReference>
<evidence type="ECO:0000256" key="3">
    <source>
        <dbReference type="ARBA" id="ARBA00018242"/>
    </source>
</evidence>
<dbReference type="GO" id="GO:0071021">
    <property type="term" value="C:U2-type post-spliceosomal complex"/>
    <property type="evidence" value="ECO:0007669"/>
    <property type="project" value="TreeGrafter"/>
</dbReference>
<comment type="caution">
    <text evidence="10">The sequence shown here is derived from an EMBL/GenBank/DDBJ whole genome shotgun (WGS) entry which is preliminary data.</text>
</comment>
<dbReference type="GO" id="GO:0046540">
    <property type="term" value="C:U4/U6 x U5 tri-snRNP complex"/>
    <property type="evidence" value="ECO:0007669"/>
    <property type="project" value="TreeGrafter"/>
</dbReference>
<evidence type="ECO:0000256" key="6">
    <source>
        <dbReference type="ARBA" id="ARBA00023187"/>
    </source>
</evidence>
<evidence type="ECO:0000256" key="7">
    <source>
        <dbReference type="ARBA" id="ARBA00023242"/>
    </source>
</evidence>
<evidence type="ECO:0000259" key="9">
    <source>
        <dbReference type="SMART" id="SM00500"/>
    </source>
</evidence>
<feature type="compositionally biased region" description="Basic and acidic residues" evidence="8">
    <location>
        <begin position="77"/>
        <end position="97"/>
    </location>
</feature>
<dbReference type="EMBL" id="BRXZ01008496">
    <property type="protein sequence ID" value="GMI27158.1"/>
    <property type="molecule type" value="Genomic_DNA"/>
</dbReference>
<comment type="similarity">
    <text evidence="2">Belongs to the PRP18 family.</text>
</comment>
<evidence type="ECO:0000256" key="4">
    <source>
        <dbReference type="ARBA" id="ARBA00022664"/>
    </source>
</evidence>
<evidence type="ECO:0000256" key="2">
    <source>
        <dbReference type="ARBA" id="ARBA00008137"/>
    </source>
</evidence>
<gene>
    <name evidence="10" type="ORF">TrRE_jg13165</name>
</gene>
<evidence type="ECO:0000313" key="10">
    <source>
        <dbReference type="EMBL" id="GMI27158.1"/>
    </source>
</evidence>
<dbReference type="GO" id="GO:0005682">
    <property type="term" value="C:U5 snRNP"/>
    <property type="evidence" value="ECO:0007669"/>
    <property type="project" value="TreeGrafter"/>
</dbReference>
<evidence type="ECO:0000256" key="1">
    <source>
        <dbReference type="ARBA" id="ARBA00004123"/>
    </source>
</evidence>